<accession>A0A2T7NL76</accession>
<protein>
    <submittedName>
        <fullName evidence="1">Uncharacterized protein</fullName>
    </submittedName>
</protein>
<reference evidence="1 2" key="1">
    <citation type="submission" date="2018-04" db="EMBL/GenBank/DDBJ databases">
        <title>The genome of golden apple snail Pomacea canaliculata provides insight into stress tolerance and invasive adaptation.</title>
        <authorList>
            <person name="Liu C."/>
            <person name="Liu B."/>
            <person name="Ren Y."/>
            <person name="Zhang Y."/>
            <person name="Wang H."/>
            <person name="Li S."/>
            <person name="Jiang F."/>
            <person name="Yin L."/>
            <person name="Zhang G."/>
            <person name="Qian W."/>
            <person name="Fan W."/>
        </authorList>
    </citation>
    <scope>NUCLEOTIDE SEQUENCE [LARGE SCALE GENOMIC DNA]</scope>
    <source>
        <strain evidence="1">SZHN2017</strain>
        <tissue evidence="1">Muscle</tissue>
    </source>
</reference>
<dbReference type="EMBL" id="PZQS01000011">
    <property type="protein sequence ID" value="PVD21915.1"/>
    <property type="molecule type" value="Genomic_DNA"/>
</dbReference>
<dbReference type="Proteomes" id="UP000245119">
    <property type="component" value="Linkage Group LG11"/>
</dbReference>
<sequence length="205" mass="21776">MHSNPSSSLKSSYRDDVGEELFNVISALEERVGEEQHGSELDDFVIEENAVLSLLDRTSSHTGHRSAHGVLYEVVRLLHAARHQVPGIRAHPTALVRMVTCNASFHASCNSPCSSETSSHATLQSSAHASSANSAAAHASTEASAIESTTQVVHVGTDAVAVALSFSLHPPHLTSDLSLDVAHVGQIVPAKRLTVSVHLCPQKTR</sequence>
<evidence type="ECO:0000313" key="2">
    <source>
        <dbReference type="Proteomes" id="UP000245119"/>
    </source>
</evidence>
<evidence type="ECO:0000313" key="1">
    <source>
        <dbReference type="EMBL" id="PVD21915.1"/>
    </source>
</evidence>
<proteinExistence type="predicted"/>
<gene>
    <name evidence="1" type="ORF">C0Q70_17718</name>
</gene>
<dbReference type="AlphaFoldDB" id="A0A2T7NL76"/>
<name>A0A2T7NL76_POMCA</name>
<organism evidence="1 2">
    <name type="scientific">Pomacea canaliculata</name>
    <name type="common">Golden apple snail</name>
    <dbReference type="NCBI Taxonomy" id="400727"/>
    <lineage>
        <taxon>Eukaryota</taxon>
        <taxon>Metazoa</taxon>
        <taxon>Spiralia</taxon>
        <taxon>Lophotrochozoa</taxon>
        <taxon>Mollusca</taxon>
        <taxon>Gastropoda</taxon>
        <taxon>Caenogastropoda</taxon>
        <taxon>Architaenioglossa</taxon>
        <taxon>Ampullarioidea</taxon>
        <taxon>Ampullariidae</taxon>
        <taxon>Pomacea</taxon>
    </lineage>
</organism>
<comment type="caution">
    <text evidence="1">The sequence shown here is derived from an EMBL/GenBank/DDBJ whole genome shotgun (WGS) entry which is preliminary data.</text>
</comment>
<keyword evidence="2" id="KW-1185">Reference proteome</keyword>